<sequence length="118" mass="12965">MFAPLVVHFIDLHGDFPMRLAINRIIENSTTSGIEKASPATLTSSSRHTTQKLTTVISADRGCKIQECIPQQNIIENDSLISSKTALAETLAAASIIFKMKEAHKDKVSFHANTKKEN</sequence>
<dbReference type="Proteomes" id="UP000887565">
    <property type="component" value="Unplaced"/>
</dbReference>
<keyword evidence="1" id="KW-1185">Reference proteome</keyword>
<reference evidence="2" key="1">
    <citation type="submission" date="2022-11" db="UniProtKB">
        <authorList>
            <consortium name="WormBaseParasite"/>
        </authorList>
    </citation>
    <scope>IDENTIFICATION</scope>
</reference>
<name>A0A915KBC4_ROMCU</name>
<dbReference type="AlphaFoldDB" id="A0A915KBC4"/>
<dbReference type="WBParaSite" id="nRc.2.0.1.t35219-RA">
    <property type="protein sequence ID" value="nRc.2.0.1.t35219-RA"/>
    <property type="gene ID" value="nRc.2.0.1.g35219"/>
</dbReference>
<evidence type="ECO:0000313" key="2">
    <source>
        <dbReference type="WBParaSite" id="nRc.2.0.1.t35219-RA"/>
    </source>
</evidence>
<protein>
    <submittedName>
        <fullName evidence="2">Cellulase</fullName>
    </submittedName>
</protein>
<organism evidence="1 2">
    <name type="scientific">Romanomermis culicivorax</name>
    <name type="common">Nematode worm</name>
    <dbReference type="NCBI Taxonomy" id="13658"/>
    <lineage>
        <taxon>Eukaryota</taxon>
        <taxon>Metazoa</taxon>
        <taxon>Ecdysozoa</taxon>
        <taxon>Nematoda</taxon>
        <taxon>Enoplea</taxon>
        <taxon>Dorylaimia</taxon>
        <taxon>Mermithida</taxon>
        <taxon>Mermithoidea</taxon>
        <taxon>Mermithidae</taxon>
        <taxon>Romanomermis</taxon>
    </lineage>
</organism>
<proteinExistence type="predicted"/>
<accession>A0A915KBC4</accession>
<evidence type="ECO:0000313" key="1">
    <source>
        <dbReference type="Proteomes" id="UP000887565"/>
    </source>
</evidence>